<dbReference type="InterPro" id="IPR011333">
    <property type="entry name" value="SKP1/BTB/POZ_sf"/>
</dbReference>
<dbReference type="SMART" id="SM00225">
    <property type="entry name" value="BTB"/>
    <property type="match status" value="1"/>
</dbReference>
<evidence type="ECO:0000313" key="3">
    <source>
        <dbReference type="EMBL" id="ORC92202.1"/>
    </source>
</evidence>
<dbReference type="PANTHER" id="PTHR14499">
    <property type="entry name" value="POTASSIUM CHANNEL TETRAMERIZATION DOMAIN-CONTAINING"/>
    <property type="match status" value="1"/>
</dbReference>
<reference evidence="3 4" key="1">
    <citation type="submission" date="2017-03" db="EMBL/GenBank/DDBJ databases">
        <title>An alternative strategy for trypanosome survival in the mammalian bloodstream revealed through genome and transcriptome analysis of the ubiquitous bovine parasite Trypanosoma (Megatrypanum) theileri.</title>
        <authorList>
            <person name="Kelly S."/>
            <person name="Ivens A."/>
            <person name="Mott A."/>
            <person name="O'Neill E."/>
            <person name="Emms D."/>
            <person name="Macleod O."/>
            <person name="Voorheis P."/>
            <person name="Matthews J."/>
            <person name="Matthews K."/>
            <person name="Carrington M."/>
        </authorList>
    </citation>
    <scope>NUCLEOTIDE SEQUENCE [LARGE SCALE GENOMIC DNA]</scope>
    <source>
        <strain evidence="3">Edinburgh</strain>
    </source>
</reference>
<dbReference type="GeneID" id="39982390"/>
<dbReference type="Proteomes" id="UP000192257">
    <property type="component" value="Unassembled WGS sequence"/>
</dbReference>
<evidence type="ECO:0000313" key="4">
    <source>
        <dbReference type="Proteomes" id="UP000192257"/>
    </source>
</evidence>
<feature type="compositionally biased region" description="Low complexity" evidence="1">
    <location>
        <begin position="438"/>
        <end position="457"/>
    </location>
</feature>
<dbReference type="RefSeq" id="XP_028886268.1">
    <property type="nucleotide sequence ID" value="XM_029022610.1"/>
</dbReference>
<dbReference type="STRING" id="67003.A0A1X0P5J3"/>
<name>A0A1X0P5J3_9TRYP</name>
<evidence type="ECO:0000259" key="2">
    <source>
        <dbReference type="SMART" id="SM00225"/>
    </source>
</evidence>
<dbReference type="GO" id="GO:0051260">
    <property type="term" value="P:protein homooligomerization"/>
    <property type="evidence" value="ECO:0007669"/>
    <property type="project" value="InterPro"/>
</dbReference>
<comment type="caution">
    <text evidence="3">The sequence shown here is derived from an EMBL/GenBank/DDBJ whole genome shotgun (WGS) entry which is preliminary data.</text>
</comment>
<dbReference type="VEuPathDB" id="TriTrypDB:TM35_000044160"/>
<protein>
    <recommendedName>
        <fullName evidence="2">BTB domain-containing protein</fullName>
    </recommendedName>
</protein>
<dbReference type="CDD" id="cd18316">
    <property type="entry name" value="BTB_POZ_KCTD-like"/>
    <property type="match status" value="1"/>
</dbReference>
<proteinExistence type="predicted"/>
<dbReference type="EMBL" id="NBCO01000004">
    <property type="protein sequence ID" value="ORC92202.1"/>
    <property type="molecule type" value="Genomic_DNA"/>
</dbReference>
<dbReference type="InterPro" id="IPR000210">
    <property type="entry name" value="BTB/POZ_dom"/>
</dbReference>
<dbReference type="InterPro" id="IPR043136">
    <property type="entry name" value="B30.2/SPRY_sf"/>
</dbReference>
<dbReference type="PANTHER" id="PTHR14499:SF143">
    <property type="entry name" value="BTB DOMAIN-CONTAINING PROTEIN"/>
    <property type="match status" value="1"/>
</dbReference>
<organism evidence="3 4">
    <name type="scientific">Trypanosoma theileri</name>
    <dbReference type="NCBI Taxonomy" id="67003"/>
    <lineage>
        <taxon>Eukaryota</taxon>
        <taxon>Discoba</taxon>
        <taxon>Euglenozoa</taxon>
        <taxon>Kinetoplastea</taxon>
        <taxon>Metakinetoplastina</taxon>
        <taxon>Trypanosomatida</taxon>
        <taxon>Trypanosomatidae</taxon>
        <taxon>Trypanosoma</taxon>
    </lineage>
</organism>
<feature type="region of interest" description="Disordered" evidence="1">
    <location>
        <begin position="424"/>
        <end position="458"/>
    </location>
</feature>
<evidence type="ECO:0000256" key="1">
    <source>
        <dbReference type="SAM" id="MobiDB-lite"/>
    </source>
</evidence>
<dbReference type="OrthoDB" id="2414723at2759"/>
<feature type="compositionally biased region" description="Basic and acidic residues" evidence="1">
    <location>
        <begin position="33"/>
        <end position="46"/>
    </location>
</feature>
<sequence length="520" mass="58254">MPQRSIVTRERQKRPRHVAGDETKGVESTTHSADIHSDENDYHSDVRSSQAYGSPSFVSSAAAEIQHELKKQFDVCQLVERDVTSLLKQRDQSTASMDVISSFQNISPNEMVRLNVGDTIFTVPLTLLLSKDGNENYFDVLFGFRKLNIGNNDSNNNENNDNLTNNYLLQPPILDETGALFIDRDPATFHLILNYLRGYRLLSTLNEDQLSMLKTDARYFQLHGLMKQLGDQNTENTMKFRPGPGVNPERNRFRVIYGVAVVGHRFLITGRHRITFQVMNSDYVGIGLVSESCVSTDQEFHKTSHCCVYYMTGVFYSNFPHHRKEDGLEAFEKNDYVSLMVDMNKRVAEYTLKNSTKIISLGNARKLRFAVAMKLSSSVRIVPEEEAAQLPLFQRKAQIEGQIPVNRTSSFADDREALTQLSQPSGAGTLASGVGGAQEQASSSQQLQQQQQQQQQQVMTSLFMPRSLEGGLRPALIDGLGRATRPFVLSSFSSALLPGDISAIDPILLVSSTRERRDDA</sequence>
<accession>A0A1X0P5J3</accession>
<feature type="region of interest" description="Disordered" evidence="1">
    <location>
        <begin position="1"/>
        <end position="49"/>
    </location>
</feature>
<feature type="domain" description="BTB" evidence="2">
    <location>
        <begin position="110"/>
        <end position="237"/>
    </location>
</feature>
<gene>
    <name evidence="3" type="ORF">TM35_000044160</name>
</gene>
<keyword evidence="4" id="KW-1185">Reference proteome</keyword>
<dbReference type="InterPro" id="IPR003131">
    <property type="entry name" value="T1-type_BTB"/>
</dbReference>
<dbReference type="Gene3D" id="2.60.120.920">
    <property type="match status" value="1"/>
</dbReference>
<dbReference type="Pfam" id="PF02214">
    <property type="entry name" value="BTB_2"/>
    <property type="match status" value="1"/>
</dbReference>
<dbReference type="Gene3D" id="3.30.710.10">
    <property type="entry name" value="Potassium Channel Kv1.1, Chain A"/>
    <property type="match status" value="1"/>
</dbReference>
<dbReference type="AlphaFoldDB" id="A0A1X0P5J3"/>
<dbReference type="SUPFAM" id="SSF54695">
    <property type="entry name" value="POZ domain"/>
    <property type="match status" value="1"/>
</dbReference>